<dbReference type="RefSeq" id="WP_212610153.1">
    <property type="nucleotide sequence ID" value="NZ_CP073910.1"/>
</dbReference>
<evidence type="ECO:0000313" key="9">
    <source>
        <dbReference type="EMBL" id="QUT06863.1"/>
    </source>
</evidence>
<dbReference type="InterPro" id="IPR001128">
    <property type="entry name" value="Cyt_P450"/>
</dbReference>
<comment type="function">
    <text evidence="7">Cytochromes P450 are a group of heme-thiolate monooxygenases. They oxidize a variety of structurally unrelated compounds, including steroids, fatty acids, and xenobiotics.</text>
</comment>
<dbReference type="InterPro" id="IPR017972">
    <property type="entry name" value="Cyt_P450_CS"/>
</dbReference>
<dbReference type="FunFam" id="1.10.630.10:FF:000018">
    <property type="entry name" value="Cytochrome P450 monooxygenase"/>
    <property type="match status" value="1"/>
</dbReference>
<keyword evidence="6 8" id="KW-0503">Monooxygenase</keyword>
<protein>
    <submittedName>
        <fullName evidence="9">Cytochrome P450</fullName>
    </submittedName>
</protein>
<dbReference type="InterPro" id="IPR036396">
    <property type="entry name" value="Cyt_P450_sf"/>
</dbReference>
<name>A0A975K8Q1_9SPHN</name>
<dbReference type="GO" id="GO:0020037">
    <property type="term" value="F:heme binding"/>
    <property type="evidence" value="ECO:0007669"/>
    <property type="project" value="InterPro"/>
</dbReference>
<evidence type="ECO:0000256" key="5">
    <source>
        <dbReference type="ARBA" id="ARBA00023004"/>
    </source>
</evidence>
<dbReference type="Proteomes" id="UP000681425">
    <property type="component" value="Chromosome"/>
</dbReference>
<dbReference type="AlphaFoldDB" id="A0A975K8Q1"/>
<dbReference type="Pfam" id="PF00067">
    <property type="entry name" value="p450"/>
    <property type="match status" value="1"/>
</dbReference>
<comment type="similarity">
    <text evidence="1 8">Belongs to the cytochrome P450 family.</text>
</comment>
<reference evidence="9" key="1">
    <citation type="submission" date="2021-04" db="EMBL/GenBank/DDBJ databases">
        <title>Isolation of p-tert-butylphenol degrading bacteria Sphingobium phenoxybenzoativorans Tas13 from active sludge.</title>
        <authorList>
            <person name="Li Y."/>
        </authorList>
    </citation>
    <scope>NUCLEOTIDE SEQUENCE</scope>
    <source>
        <strain evidence="9">Tas13</strain>
    </source>
</reference>
<dbReference type="PANTHER" id="PTHR46696">
    <property type="entry name" value="P450, PUTATIVE (EUROFUNG)-RELATED"/>
    <property type="match status" value="1"/>
</dbReference>
<keyword evidence="3 8" id="KW-0479">Metal-binding</keyword>
<dbReference type="PANTHER" id="PTHR46696:SF1">
    <property type="entry name" value="CYTOCHROME P450 YJIB-RELATED"/>
    <property type="match status" value="1"/>
</dbReference>
<dbReference type="GO" id="GO:0016705">
    <property type="term" value="F:oxidoreductase activity, acting on paired donors, with incorporation or reduction of molecular oxygen"/>
    <property type="evidence" value="ECO:0007669"/>
    <property type="project" value="InterPro"/>
</dbReference>
<accession>A0A975K8Q1</accession>
<evidence type="ECO:0000256" key="7">
    <source>
        <dbReference type="ARBA" id="ARBA00043906"/>
    </source>
</evidence>
<proteinExistence type="inferred from homology"/>
<organism evidence="9 10">
    <name type="scientific">Sphingobium phenoxybenzoativorans</name>
    <dbReference type="NCBI Taxonomy" id="1592790"/>
    <lineage>
        <taxon>Bacteria</taxon>
        <taxon>Pseudomonadati</taxon>
        <taxon>Pseudomonadota</taxon>
        <taxon>Alphaproteobacteria</taxon>
        <taxon>Sphingomonadales</taxon>
        <taxon>Sphingomonadaceae</taxon>
        <taxon>Sphingobium</taxon>
    </lineage>
</organism>
<evidence type="ECO:0000256" key="4">
    <source>
        <dbReference type="ARBA" id="ARBA00023002"/>
    </source>
</evidence>
<dbReference type="KEGG" id="spph:KFK14_05330"/>
<dbReference type="GO" id="GO:0004497">
    <property type="term" value="F:monooxygenase activity"/>
    <property type="evidence" value="ECO:0007669"/>
    <property type="project" value="UniProtKB-KW"/>
</dbReference>
<dbReference type="InterPro" id="IPR002397">
    <property type="entry name" value="Cyt_P450_B"/>
</dbReference>
<keyword evidence="5 8" id="KW-0408">Iron</keyword>
<dbReference type="PRINTS" id="PR00359">
    <property type="entry name" value="BP450"/>
</dbReference>
<dbReference type="EMBL" id="CP073910">
    <property type="protein sequence ID" value="QUT06863.1"/>
    <property type="molecule type" value="Genomic_DNA"/>
</dbReference>
<dbReference type="GO" id="GO:0005506">
    <property type="term" value="F:iron ion binding"/>
    <property type="evidence" value="ECO:0007669"/>
    <property type="project" value="InterPro"/>
</dbReference>
<sequence length="409" mass="45826">MAVDELTYDPSDPAIRRNPHPIFSWLRREDPVHWSDPMSGWIVTGYDDILEGLTDSSTFSAERLTNVRKHLPANAQSAAGEVLRYLNSWMVFRDPPDHTRLRRHMASVLNLPSFETLRGTISELTNDLLDKLPDGDVVDMFSTFSILLPGMVIMELMGVERGRLLEVKSWSDDMMLFIGSARGVPDKYERAKRGAVAMATLFKEAIGKRRADPKDDVLSQLIASEVDGRSLNDDELVGCLMMVLNGGHETTANLINNSLLALAHNPDTTSYLRGNLDKMEPAVEEFLRYDSPILSIGRVVKEDIEMGGKQLSAGERVFFMLLSANRDEEVFEDPTRLDVTRSPNPHMAFGKGPHFCLGTPLARIEGQIVLGEILRRYSSIELAEPVDSIPWINSLVTRGPSRLPLRLRK</sequence>
<evidence type="ECO:0000256" key="6">
    <source>
        <dbReference type="ARBA" id="ARBA00023033"/>
    </source>
</evidence>
<dbReference type="PROSITE" id="PS00086">
    <property type="entry name" value="CYTOCHROME_P450"/>
    <property type="match status" value="1"/>
</dbReference>
<dbReference type="Gene3D" id="1.10.630.10">
    <property type="entry name" value="Cytochrome P450"/>
    <property type="match status" value="1"/>
</dbReference>
<evidence type="ECO:0000313" key="10">
    <source>
        <dbReference type="Proteomes" id="UP000681425"/>
    </source>
</evidence>
<dbReference type="SUPFAM" id="SSF48264">
    <property type="entry name" value="Cytochrome P450"/>
    <property type="match status" value="1"/>
</dbReference>
<evidence type="ECO:0000256" key="3">
    <source>
        <dbReference type="ARBA" id="ARBA00022723"/>
    </source>
</evidence>
<keyword evidence="4 8" id="KW-0560">Oxidoreductase</keyword>
<evidence type="ECO:0000256" key="1">
    <source>
        <dbReference type="ARBA" id="ARBA00010617"/>
    </source>
</evidence>
<evidence type="ECO:0000256" key="2">
    <source>
        <dbReference type="ARBA" id="ARBA00022617"/>
    </source>
</evidence>
<evidence type="ECO:0000256" key="8">
    <source>
        <dbReference type="RuleBase" id="RU000461"/>
    </source>
</evidence>
<keyword evidence="10" id="KW-1185">Reference proteome</keyword>
<keyword evidence="2 8" id="KW-0349">Heme</keyword>
<gene>
    <name evidence="9" type="ORF">KFK14_05330</name>
</gene>
<dbReference type="CDD" id="cd20625">
    <property type="entry name" value="CYP164-like"/>
    <property type="match status" value="1"/>
</dbReference>